<dbReference type="EMBL" id="NFKP01000003">
    <property type="protein sequence ID" value="OUP70572.1"/>
    <property type="molecule type" value="Genomic_DNA"/>
</dbReference>
<accession>A0A1Y4MUL0</accession>
<proteinExistence type="predicted"/>
<gene>
    <name evidence="3" type="ORF">B5F11_03800</name>
</gene>
<feature type="compositionally biased region" description="Acidic residues" evidence="1">
    <location>
        <begin position="104"/>
        <end position="116"/>
    </location>
</feature>
<feature type="chain" id="PRO_5012079484" evidence="2">
    <location>
        <begin position="24"/>
        <end position="358"/>
    </location>
</feature>
<comment type="caution">
    <text evidence="3">The sequence shown here is derived from an EMBL/GenBank/DDBJ whole genome shotgun (WGS) entry which is preliminary data.</text>
</comment>
<sequence>MKRVIVLLLTVALALSSSVTAFAEDIIIIADDNGPQAPTATGDSWENLTYKGGLSAYQKLIGSVIQVFSSSAEEPVTGPIVIKGYVVGTPYVPPASTTDTPAEEKEEEEEPVSETEQDNKQEESTEAETENISEQETTQANLSTAEISTISTDVLSMLKFAVSTREDSKVAKYTLPTQEEKVSTYFSNRNADILKLDDKSEVKTGIQAIKTLMPTLIKADKAKVENVNIVSSDEVSLNVTVPVYAAYKTMSEDMLKQVDKDLDVSTLGSIGEILSDPLKARSTVDATQYSAAMTFFSKFGTAIGSKDLYTSNPELYETGTMTITLRKVDNAWKVDAATAIINAKIDGVDTQIYLIPLE</sequence>
<feature type="signal peptide" evidence="2">
    <location>
        <begin position="1"/>
        <end position="23"/>
    </location>
</feature>
<keyword evidence="2" id="KW-0732">Signal</keyword>
<organism evidence="3 4">
    <name type="scientific">Anaerotruncus colihominis</name>
    <dbReference type="NCBI Taxonomy" id="169435"/>
    <lineage>
        <taxon>Bacteria</taxon>
        <taxon>Bacillati</taxon>
        <taxon>Bacillota</taxon>
        <taxon>Clostridia</taxon>
        <taxon>Eubacteriales</taxon>
        <taxon>Oscillospiraceae</taxon>
        <taxon>Anaerotruncus</taxon>
    </lineage>
</organism>
<dbReference type="Proteomes" id="UP000196386">
    <property type="component" value="Unassembled WGS sequence"/>
</dbReference>
<feature type="compositionally biased region" description="Polar residues" evidence="1">
    <location>
        <begin position="134"/>
        <end position="144"/>
    </location>
</feature>
<dbReference type="RefSeq" id="WP_087299656.1">
    <property type="nucleotide sequence ID" value="NZ_NFKP01000003.1"/>
</dbReference>
<evidence type="ECO:0000313" key="3">
    <source>
        <dbReference type="EMBL" id="OUP70572.1"/>
    </source>
</evidence>
<evidence type="ECO:0000256" key="2">
    <source>
        <dbReference type="SAM" id="SignalP"/>
    </source>
</evidence>
<name>A0A1Y4MUL0_9FIRM</name>
<evidence type="ECO:0000256" key="1">
    <source>
        <dbReference type="SAM" id="MobiDB-lite"/>
    </source>
</evidence>
<feature type="region of interest" description="Disordered" evidence="1">
    <location>
        <begin position="92"/>
        <end position="144"/>
    </location>
</feature>
<dbReference type="AlphaFoldDB" id="A0A1Y4MUL0"/>
<feature type="compositionally biased region" description="Acidic residues" evidence="1">
    <location>
        <begin position="124"/>
        <end position="133"/>
    </location>
</feature>
<evidence type="ECO:0000313" key="4">
    <source>
        <dbReference type="Proteomes" id="UP000196386"/>
    </source>
</evidence>
<reference evidence="4" key="1">
    <citation type="submission" date="2017-04" db="EMBL/GenBank/DDBJ databases">
        <title>Function of individual gut microbiota members based on whole genome sequencing of pure cultures obtained from chicken caecum.</title>
        <authorList>
            <person name="Medvecky M."/>
            <person name="Cejkova D."/>
            <person name="Polansky O."/>
            <person name="Karasova D."/>
            <person name="Kubasova T."/>
            <person name="Cizek A."/>
            <person name="Rychlik I."/>
        </authorList>
    </citation>
    <scope>NUCLEOTIDE SEQUENCE [LARGE SCALE GENOMIC DNA]</scope>
    <source>
        <strain evidence="4">An175</strain>
    </source>
</reference>
<protein>
    <submittedName>
        <fullName evidence="3">Uncharacterized protein</fullName>
    </submittedName>
</protein>